<evidence type="ECO:0000256" key="1">
    <source>
        <dbReference type="SAM" id="Phobius"/>
    </source>
</evidence>
<proteinExistence type="predicted"/>
<organism evidence="2 3">
    <name type="scientific">Aquipluma nitroreducens</name>
    <dbReference type="NCBI Taxonomy" id="2010828"/>
    <lineage>
        <taxon>Bacteria</taxon>
        <taxon>Pseudomonadati</taxon>
        <taxon>Bacteroidota</taxon>
        <taxon>Bacteroidia</taxon>
        <taxon>Marinilabiliales</taxon>
        <taxon>Prolixibacteraceae</taxon>
        <taxon>Aquipluma</taxon>
    </lineage>
</organism>
<feature type="transmembrane region" description="Helical" evidence="1">
    <location>
        <begin position="61"/>
        <end position="80"/>
    </location>
</feature>
<name>A0A5K7S365_9BACT</name>
<gene>
    <name evidence="2" type="ORF">AQPE_0046</name>
</gene>
<keyword evidence="1" id="KW-1133">Transmembrane helix</keyword>
<dbReference type="Proteomes" id="UP001193389">
    <property type="component" value="Chromosome"/>
</dbReference>
<keyword evidence="1" id="KW-0472">Membrane</keyword>
<reference evidence="2" key="1">
    <citation type="journal article" date="2020" name="Int. J. Syst. Evol. Microbiol.">
        <title>Aquipluma nitroreducens gen. nov. sp. nov., a novel facultatively anaerobic bacterium isolated from a freshwater lake.</title>
        <authorList>
            <person name="Watanabe M."/>
            <person name="Kojima H."/>
            <person name="Fukui M."/>
        </authorList>
    </citation>
    <scope>NUCLEOTIDE SEQUENCE</scope>
    <source>
        <strain evidence="2">MeG22</strain>
    </source>
</reference>
<evidence type="ECO:0000313" key="2">
    <source>
        <dbReference type="EMBL" id="BBE15910.1"/>
    </source>
</evidence>
<protein>
    <submittedName>
        <fullName evidence="2">Uncharacterized protein</fullName>
    </submittedName>
</protein>
<dbReference type="AlphaFoldDB" id="A0A5K7S365"/>
<accession>A0A5K7S365</accession>
<evidence type="ECO:0000313" key="3">
    <source>
        <dbReference type="Proteomes" id="UP001193389"/>
    </source>
</evidence>
<keyword evidence="1" id="KW-0812">Transmembrane</keyword>
<keyword evidence="3" id="KW-1185">Reference proteome</keyword>
<feature type="transmembrane region" description="Helical" evidence="1">
    <location>
        <begin position="111"/>
        <end position="134"/>
    </location>
</feature>
<dbReference type="KEGG" id="anf:AQPE_0046"/>
<dbReference type="EMBL" id="AP018694">
    <property type="protein sequence ID" value="BBE15910.1"/>
    <property type="molecule type" value="Genomic_DNA"/>
</dbReference>
<sequence length="149" mass="16729">MIFETMNKLDKQFEQMMKGVKVESPSEDFRIKVMNRILAEAAVMRRPLLQDYKPVISNRTWIVLSGIFVALVSFVIFQAINAAPSQVDQGVLSTFTDSMSKVNTSLVKKGFGLFSSIPTVAYLIVLASLSLWTLDSFLSKLKHHPSNIE</sequence>